<dbReference type="RefSeq" id="WP_013894897.1">
    <property type="nucleotide sequence ID" value="NC_015675.1"/>
</dbReference>
<organism evidence="2 3">
    <name type="scientific">Mesorhizobium opportunistum (strain LMG 24607 / HAMBI 3007 / WSM2075)</name>
    <dbReference type="NCBI Taxonomy" id="536019"/>
    <lineage>
        <taxon>Bacteria</taxon>
        <taxon>Pseudomonadati</taxon>
        <taxon>Pseudomonadota</taxon>
        <taxon>Alphaproteobacteria</taxon>
        <taxon>Hyphomicrobiales</taxon>
        <taxon>Phyllobacteriaceae</taxon>
        <taxon>Mesorhizobium</taxon>
    </lineage>
</organism>
<protein>
    <submittedName>
        <fullName evidence="2">Uncharacterized protein</fullName>
    </submittedName>
</protein>
<keyword evidence="1" id="KW-1133">Transmembrane helix</keyword>
<feature type="transmembrane region" description="Helical" evidence="1">
    <location>
        <begin position="12"/>
        <end position="39"/>
    </location>
</feature>
<dbReference type="KEGG" id="mop:Mesop_3772"/>
<dbReference type="Proteomes" id="UP000001623">
    <property type="component" value="Chromosome"/>
</dbReference>
<accession>F7Y100</accession>
<keyword evidence="1" id="KW-0812">Transmembrane</keyword>
<proteinExistence type="predicted"/>
<name>F7Y100_MESOW</name>
<evidence type="ECO:0000313" key="2">
    <source>
        <dbReference type="EMBL" id="AEH88213.1"/>
    </source>
</evidence>
<dbReference type="HOGENOM" id="CLU_3253895_0_0_5"/>
<dbReference type="EMBL" id="CP002279">
    <property type="protein sequence ID" value="AEH88213.1"/>
    <property type="molecule type" value="Genomic_DNA"/>
</dbReference>
<dbReference type="AlphaFoldDB" id="F7Y100"/>
<evidence type="ECO:0000256" key="1">
    <source>
        <dbReference type="SAM" id="Phobius"/>
    </source>
</evidence>
<evidence type="ECO:0000313" key="3">
    <source>
        <dbReference type="Proteomes" id="UP000001623"/>
    </source>
</evidence>
<gene>
    <name evidence="2" type="ordered locus">Mesop_3772</name>
</gene>
<keyword evidence="1" id="KW-0472">Membrane</keyword>
<reference evidence="2 3" key="1">
    <citation type="submission" date="2010-10" db="EMBL/GenBank/DDBJ databases">
        <title>Complete sequence of Mesorhizobium opportunistum WSM2075.</title>
        <authorList>
            <consortium name="US DOE Joint Genome Institute"/>
            <person name="Lucas S."/>
            <person name="Copeland A."/>
            <person name="Lapidus A."/>
            <person name="Cheng J.-F."/>
            <person name="Bruce D."/>
            <person name="Goodwin L."/>
            <person name="Pitluck S."/>
            <person name="Chertkov O."/>
            <person name="Misra M."/>
            <person name="Detter J.C."/>
            <person name="Han C."/>
            <person name="Tapia R."/>
            <person name="Land M."/>
            <person name="Hauser L."/>
            <person name="Kyrpides N."/>
            <person name="Ovchinnikova G."/>
            <person name="Mavrommatis K.M."/>
            <person name="Tiwari R.P."/>
            <person name="Howieson J.G."/>
            <person name="O'Hara G.W."/>
            <person name="Nandasena K.G."/>
            <person name="Woyke T."/>
        </authorList>
    </citation>
    <scope>NUCLEOTIDE SEQUENCE [LARGE SCALE GENOMIC DNA]</scope>
    <source>
        <strain evidence="3">LMG 24607 / HAMBI 3007 / WSM2075</strain>
    </source>
</reference>
<sequence length="42" mass="4510">MGGGGNPPDFWASLVLAILCHRRVLICVAVIGIAAGVYWRWA</sequence>